<feature type="domain" description="HIRAN" evidence="3">
    <location>
        <begin position="47"/>
        <end position="89"/>
    </location>
</feature>
<protein>
    <submittedName>
        <fullName evidence="4">HIRAN domain-containing protein</fullName>
    </submittedName>
</protein>
<sequence>MSSTTFRLWSDIRGSWCNYDVVGESHYLANIQSLFPRAWDRGGEELFRDLELVPEPDNPYDEWAISVRADGNVLGHLRREDAPAWAPVARRIAASGLTAVTDGRVYLYEGLDWANLDRYGDPQPEIRARVTIKLGSPELAIPLNNPPAVPHTVVPRSAFVQVTKEDEHFDTLFDYVPPSGRGSIYVTLHESVVATARTTKSVVDVRIDDKPVGQLTPQMSQRFLPMIRHFESRGLVTACQGDIAGSTVAAEVRIDAVKAHEVEDSVLEGPAIIGTLLIERLEDPRSYLVPAAYQGALPGLHTDPGKPHSVSAGNVAPLPPVAHDGNRSPVLRPDVQGAPIPTMQGPRVGRSAVQYGNDGGSSSELGGGTQGQFDSWWMRWAGFISFVLVVGSAARSGDSCGHAA</sequence>
<dbReference type="Pfam" id="PF08797">
    <property type="entry name" value="HIRAN"/>
    <property type="match status" value="1"/>
</dbReference>
<dbReference type="Gene3D" id="3.30.70.2330">
    <property type="match status" value="1"/>
</dbReference>
<keyword evidence="1" id="KW-0479">Metal-binding</keyword>
<comment type="caution">
    <text evidence="4">The sequence shown here is derived from an EMBL/GenBank/DDBJ whole genome shotgun (WGS) entry which is preliminary data.</text>
</comment>
<evidence type="ECO:0000313" key="4">
    <source>
        <dbReference type="EMBL" id="MEB3024136.1"/>
    </source>
</evidence>
<evidence type="ECO:0000313" key="5">
    <source>
        <dbReference type="Proteomes" id="UP001299596"/>
    </source>
</evidence>
<dbReference type="Proteomes" id="UP001299596">
    <property type="component" value="Unassembled WGS sequence"/>
</dbReference>
<reference evidence="4 5" key="1">
    <citation type="submission" date="2023-12" db="EMBL/GenBank/DDBJ databases">
        <title>Description of new species of Mycobacterium terrae complex isolated from sewage at the Sao Paulo Zoological Park Foundation in Brazil.</title>
        <authorList>
            <person name="Romagnoli C.L."/>
            <person name="Conceicao E.C."/>
            <person name="Machado E."/>
            <person name="Barreto L.B.P.F."/>
            <person name="Sharma A."/>
            <person name="Silva N.M."/>
            <person name="Marques L.E."/>
            <person name="Juliana M.A."/>
            <person name="Lourenco M.C.S."/>
            <person name="Digiampietri L.A."/>
            <person name="Suffys P.N."/>
            <person name="Viana-Niero C."/>
        </authorList>
    </citation>
    <scope>NUCLEOTIDE SEQUENCE [LARGE SCALE GENOMIC DNA]</scope>
    <source>
        <strain evidence="4 5">MYC098</strain>
    </source>
</reference>
<gene>
    <name evidence="4" type="ORF">K6T79_24250</name>
</gene>
<keyword evidence="2" id="KW-0378">Hydrolase</keyword>
<name>A0ABU5XPL0_9MYCO</name>
<keyword evidence="5" id="KW-1185">Reference proteome</keyword>
<evidence type="ECO:0000259" key="3">
    <source>
        <dbReference type="Pfam" id="PF08797"/>
    </source>
</evidence>
<evidence type="ECO:0000256" key="1">
    <source>
        <dbReference type="ARBA" id="ARBA00022723"/>
    </source>
</evidence>
<accession>A0ABU5XPL0</accession>
<dbReference type="EMBL" id="JAYJJR010000031">
    <property type="protein sequence ID" value="MEB3024136.1"/>
    <property type="molecule type" value="Genomic_DNA"/>
</dbReference>
<proteinExistence type="predicted"/>
<dbReference type="InterPro" id="IPR014905">
    <property type="entry name" value="HIRAN"/>
</dbReference>
<dbReference type="RefSeq" id="WP_225405574.1">
    <property type="nucleotide sequence ID" value="NZ_JAYJJR010000031.1"/>
</dbReference>
<organism evidence="4 5">
    <name type="scientific">[Mycobacterium] crassicus</name>
    <dbReference type="NCBI Taxonomy" id="2872309"/>
    <lineage>
        <taxon>Bacteria</taxon>
        <taxon>Bacillati</taxon>
        <taxon>Actinomycetota</taxon>
        <taxon>Actinomycetes</taxon>
        <taxon>Mycobacteriales</taxon>
        <taxon>Mycobacteriaceae</taxon>
        <taxon>Mycolicibacter</taxon>
    </lineage>
</organism>
<evidence type="ECO:0000256" key="2">
    <source>
        <dbReference type="ARBA" id="ARBA00022801"/>
    </source>
</evidence>